<dbReference type="RefSeq" id="WP_074963380.1">
    <property type="nucleotide sequence ID" value="NZ_FOKQ01000062.1"/>
</dbReference>
<dbReference type="SUPFAM" id="SSF88723">
    <property type="entry name" value="PIN domain-like"/>
    <property type="match status" value="1"/>
</dbReference>
<dbReference type="Proteomes" id="UP000182192">
    <property type="component" value="Unassembled WGS sequence"/>
</dbReference>
<organism evidence="2 3">
    <name type="scientific">Ruminococcus albus</name>
    <dbReference type="NCBI Taxonomy" id="1264"/>
    <lineage>
        <taxon>Bacteria</taxon>
        <taxon>Bacillati</taxon>
        <taxon>Bacillota</taxon>
        <taxon>Clostridia</taxon>
        <taxon>Eubacteriales</taxon>
        <taxon>Oscillospiraceae</taxon>
        <taxon>Ruminococcus</taxon>
    </lineage>
</organism>
<dbReference type="InterPro" id="IPR029060">
    <property type="entry name" value="PIN-like_dom_sf"/>
</dbReference>
<sequence>MVYILLDTNIIIDMVVDRRNTVINHDLLNTFINLINYDEVKIILPSVVKTETYRNLDDEFNKVKKNIDSVMKAIDDLYGVSTQNIPALDISEYKKKARLELYNVQVQFDKNKEAYLKDIKLVINNLFSHRNTIFLDDEVLMSKIQKRRVHKRAPFHKEAKESYGDAAIIETIINIKEYIDVSIDDTLYFVTGNFKDFSDPDNKDLLHPDIIEDIDKADLSSNVVYLRTFGNLINPHLKQYIENADMVKEFEYEMEEEKKSIYREFEENLRESVGLTALGKIAEKTIADFSDSNFATDISEYFERINIAYSELEDLYFYYDEEFVIDDIDCNDLITKMSKVINQEMTPIAGNLKLILEWIRNQKEECRELEICLPDNISFGDIIELQNINRESIYLKIGSIDCITPENGGSDLIDISIVDSMGNTLAIGDIEILYGFINFDSDGNVGDGCDESTNYRTDEIIDYIKSLCLQWENFIIEKKQIADKIRLLFEE</sequence>
<evidence type="ECO:0000313" key="2">
    <source>
        <dbReference type="EMBL" id="SFD31550.1"/>
    </source>
</evidence>
<dbReference type="InterPro" id="IPR032557">
    <property type="entry name" value="DUF4935"/>
</dbReference>
<dbReference type="OrthoDB" id="2042903at2"/>
<evidence type="ECO:0000313" key="3">
    <source>
        <dbReference type="Proteomes" id="UP000182192"/>
    </source>
</evidence>
<name>A0A1I1RMB1_RUMAL</name>
<dbReference type="Pfam" id="PF16289">
    <property type="entry name" value="PIN_12"/>
    <property type="match status" value="1"/>
</dbReference>
<evidence type="ECO:0000259" key="1">
    <source>
        <dbReference type="Pfam" id="PF16289"/>
    </source>
</evidence>
<feature type="domain" description="DUF4935" evidence="1">
    <location>
        <begin position="4"/>
        <end position="197"/>
    </location>
</feature>
<proteinExistence type="predicted"/>
<reference evidence="2 3" key="1">
    <citation type="submission" date="2016-10" db="EMBL/GenBank/DDBJ databases">
        <authorList>
            <person name="de Groot N.N."/>
        </authorList>
    </citation>
    <scope>NUCLEOTIDE SEQUENCE [LARGE SCALE GENOMIC DNA]</scope>
    <source>
        <strain evidence="2 3">AR67</strain>
    </source>
</reference>
<gene>
    <name evidence="2" type="ORF">SAMN02910406_03646</name>
</gene>
<dbReference type="AlphaFoldDB" id="A0A1I1RMB1"/>
<protein>
    <recommendedName>
        <fullName evidence="1">DUF4935 domain-containing protein</fullName>
    </recommendedName>
</protein>
<dbReference type="EMBL" id="FOKQ01000062">
    <property type="protein sequence ID" value="SFD31550.1"/>
    <property type="molecule type" value="Genomic_DNA"/>
</dbReference>
<accession>A0A1I1RMB1</accession>